<feature type="domain" description="GH18" evidence="2">
    <location>
        <begin position="182"/>
        <end position="457"/>
    </location>
</feature>
<evidence type="ECO:0000256" key="1">
    <source>
        <dbReference type="SAM" id="MobiDB-lite"/>
    </source>
</evidence>
<dbReference type="PANTHER" id="PTHR42976">
    <property type="entry name" value="BIFUNCTIONAL CHITINASE/LYSOZYME-RELATED"/>
    <property type="match status" value="1"/>
</dbReference>
<protein>
    <submittedName>
        <fullName evidence="3">Chitinase</fullName>
    </submittedName>
</protein>
<comment type="caution">
    <text evidence="3">The sequence shown here is derived from an EMBL/GenBank/DDBJ whole genome shotgun (WGS) entry which is preliminary data.</text>
</comment>
<organism evidence="3 4">
    <name type="scientific">Paractinoplanes ferrugineus</name>
    <dbReference type="NCBI Taxonomy" id="113564"/>
    <lineage>
        <taxon>Bacteria</taxon>
        <taxon>Bacillati</taxon>
        <taxon>Actinomycetota</taxon>
        <taxon>Actinomycetes</taxon>
        <taxon>Micromonosporales</taxon>
        <taxon>Micromonosporaceae</taxon>
        <taxon>Paractinoplanes</taxon>
    </lineage>
</organism>
<accession>A0A919J2U5</accession>
<dbReference type="Pfam" id="PF00652">
    <property type="entry name" value="Ricin_B_lectin"/>
    <property type="match status" value="1"/>
</dbReference>
<evidence type="ECO:0000259" key="2">
    <source>
        <dbReference type="PROSITE" id="PS51910"/>
    </source>
</evidence>
<dbReference type="CDD" id="cd06543">
    <property type="entry name" value="GH18_PF-ChiA-like"/>
    <property type="match status" value="1"/>
</dbReference>
<reference evidence="3" key="1">
    <citation type="submission" date="2021-01" db="EMBL/GenBank/DDBJ databases">
        <title>Whole genome shotgun sequence of Actinoplanes ferrugineus NBRC 15555.</title>
        <authorList>
            <person name="Komaki H."/>
            <person name="Tamura T."/>
        </authorList>
    </citation>
    <scope>NUCLEOTIDE SEQUENCE</scope>
    <source>
        <strain evidence="3">NBRC 15555</strain>
    </source>
</reference>
<dbReference type="AlphaFoldDB" id="A0A919J2U5"/>
<evidence type="ECO:0000313" key="4">
    <source>
        <dbReference type="Proteomes" id="UP000598174"/>
    </source>
</evidence>
<dbReference type="SUPFAM" id="SSF51445">
    <property type="entry name" value="(Trans)glycosidases"/>
    <property type="match status" value="1"/>
</dbReference>
<dbReference type="InterPro" id="IPR001223">
    <property type="entry name" value="Glyco_hydro18_cat"/>
</dbReference>
<dbReference type="RefSeq" id="WP_203818446.1">
    <property type="nucleotide sequence ID" value="NZ_BAAABP010000038.1"/>
</dbReference>
<evidence type="ECO:0000313" key="3">
    <source>
        <dbReference type="EMBL" id="GIE11938.1"/>
    </source>
</evidence>
<name>A0A919J2U5_9ACTN</name>
<dbReference type="PROSITE" id="PS50231">
    <property type="entry name" value="RICIN_B_LECTIN"/>
    <property type="match status" value="1"/>
</dbReference>
<dbReference type="PANTHER" id="PTHR42976:SF1">
    <property type="entry name" value="GH18 DOMAIN-CONTAINING PROTEIN-RELATED"/>
    <property type="match status" value="1"/>
</dbReference>
<dbReference type="SMART" id="SM00458">
    <property type="entry name" value="RICIN"/>
    <property type="match status" value="1"/>
</dbReference>
<dbReference type="EMBL" id="BOMM01000035">
    <property type="protein sequence ID" value="GIE11938.1"/>
    <property type="molecule type" value="Genomic_DNA"/>
</dbReference>
<sequence length="469" mass="48725">MKKLLAVLGGVAVVATMGVIGITNASAASAGTLVSGLNSKCLDVTDGSTANGNLPQLWDCTAGNTNQVWTIADNGQVQARGKCLDVANNSTADGGTVHLWDCYDTVATQKWTLTNGALLNSASGKCLDVKDKNTANGAKLQIWSCTNTSNQKWTLGGGTTTPPTTTPPTSTPPSTGGPGIKAVAPYYYTGWGNPPNLTTVTQTTGVKWFTMAFMLNSGNCDPKWDGGRALTGGADQAAINTIRANGGDVVISFGGAAGPWLEHTCSSASALAGAYQKVINAYGLKAIDIDIEGTPYNTAADQQKTVDALKTIKANNPGIITYITLGSGTTGPDSSLINRAAAAGLVIDGWGIMTFDWGSTGNNQGALTIQAADGLKNRLKSAYGWSDAEAYRHVGISSMNGITDEKAVVTLADMQTITAYAQQHTIARLTFWSLNRDRQCSGGYPNDDTCSGVSQSAYQFTKIIGAYKG</sequence>
<dbReference type="Gene3D" id="2.80.10.50">
    <property type="match status" value="2"/>
</dbReference>
<dbReference type="Gene3D" id="3.20.20.80">
    <property type="entry name" value="Glycosidases"/>
    <property type="match status" value="1"/>
</dbReference>
<feature type="region of interest" description="Disordered" evidence="1">
    <location>
        <begin position="153"/>
        <end position="177"/>
    </location>
</feature>
<dbReference type="GO" id="GO:0005975">
    <property type="term" value="P:carbohydrate metabolic process"/>
    <property type="evidence" value="ECO:0007669"/>
    <property type="project" value="InterPro"/>
</dbReference>
<dbReference type="InterPro" id="IPR052750">
    <property type="entry name" value="GH18_Chitinase"/>
</dbReference>
<keyword evidence="4" id="KW-1185">Reference proteome</keyword>
<dbReference type="SUPFAM" id="SSF50370">
    <property type="entry name" value="Ricin B-like lectins"/>
    <property type="match status" value="1"/>
</dbReference>
<dbReference type="InterPro" id="IPR035992">
    <property type="entry name" value="Ricin_B-like_lectins"/>
</dbReference>
<dbReference type="InterPro" id="IPR000772">
    <property type="entry name" value="Ricin_B_lectin"/>
</dbReference>
<dbReference type="PROSITE" id="PS51910">
    <property type="entry name" value="GH18_2"/>
    <property type="match status" value="1"/>
</dbReference>
<dbReference type="Proteomes" id="UP000598174">
    <property type="component" value="Unassembled WGS sequence"/>
</dbReference>
<gene>
    <name evidence="3" type="ORF">Afe05nite_37780</name>
</gene>
<proteinExistence type="predicted"/>
<dbReference type="InterPro" id="IPR017853">
    <property type="entry name" value="GH"/>
</dbReference>